<organism evidence="7 8">
    <name type="scientific">Halobacterium bonnevillei</name>
    <dbReference type="NCBI Taxonomy" id="2692200"/>
    <lineage>
        <taxon>Archaea</taxon>
        <taxon>Methanobacteriati</taxon>
        <taxon>Methanobacteriota</taxon>
        <taxon>Stenosarchaea group</taxon>
        <taxon>Halobacteria</taxon>
        <taxon>Halobacteriales</taxon>
        <taxon>Halobacteriaceae</taxon>
        <taxon>Halobacterium</taxon>
    </lineage>
</organism>
<dbReference type="InterPro" id="IPR015422">
    <property type="entry name" value="PyrdxlP-dep_Trfase_small"/>
</dbReference>
<dbReference type="PANTHER" id="PTHR43206:SF2">
    <property type="entry name" value="4-AMINOBUTYRATE AMINOTRANSFERASE GABT"/>
    <property type="match status" value="1"/>
</dbReference>
<evidence type="ECO:0000256" key="5">
    <source>
        <dbReference type="ARBA" id="ARBA00022898"/>
    </source>
</evidence>
<dbReference type="InterPro" id="IPR015421">
    <property type="entry name" value="PyrdxlP-dep_Trfase_major"/>
</dbReference>
<dbReference type="AlphaFoldDB" id="A0A6B0SR91"/>
<dbReference type="GO" id="GO:0009450">
    <property type="term" value="P:gamma-aminobutyric acid catabolic process"/>
    <property type="evidence" value="ECO:0007669"/>
    <property type="project" value="TreeGrafter"/>
</dbReference>
<dbReference type="PROSITE" id="PS00600">
    <property type="entry name" value="AA_TRANSFER_CLASS_3"/>
    <property type="match status" value="1"/>
</dbReference>
<keyword evidence="5 6" id="KW-0663">Pyridoxal phosphate</keyword>
<proteinExistence type="inferred from homology"/>
<sequence length="442" mass="47969">MHRETAEPTVADRSGEASREWIAAHQDVAAPSEYSHEFVWDVTGDAEGPFVTDLDGNVMLDFTCHIGAAPLGYNNPKILDKLREFDLVDPLKIAGQDFYFGSGTVDDPEFPGSTQLMQKLTEASSQYGMDTVFLSNSGAEAIENAMKVAYDHCESPKYGITFTGAFHGRTLGTLSLTRAKSVYTRKYPELAGIREVPFCACEGACECGFRAGDDSRLETLLGPGGHIDPAEVAFLVMEPIQGVGGYRFPSDEFAREVGRVSADYDIPLIVDEIQTGVGRSGSMWASDHYPFDPDIITSAKALRVGATVGRSELFPDEKNRLGSTWGGGDVIAAMQGVFTLEAIEEHDLLENATERGAQLVERLDTHHDCVEDARNLGLLVAVDYDAKQRRDAVVEAALDRGVLTLGCGARTLRLLPPLDVTEREIDLGARLLNDAVAEVADD</sequence>
<evidence type="ECO:0000256" key="4">
    <source>
        <dbReference type="ARBA" id="ARBA00022679"/>
    </source>
</evidence>
<evidence type="ECO:0000256" key="3">
    <source>
        <dbReference type="ARBA" id="ARBA00022576"/>
    </source>
</evidence>
<dbReference type="CDD" id="cd00610">
    <property type="entry name" value="OAT_like"/>
    <property type="match status" value="1"/>
</dbReference>
<evidence type="ECO:0000256" key="2">
    <source>
        <dbReference type="ARBA" id="ARBA00008954"/>
    </source>
</evidence>
<keyword evidence="3 7" id="KW-0032">Aminotransferase</keyword>
<gene>
    <name evidence="7" type="ORF">GRX66_16195</name>
</gene>
<dbReference type="GO" id="GO:0008483">
    <property type="term" value="F:transaminase activity"/>
    <property type="evidence" value="ECO:0007669"/>
    <property type="project" value="UniProtKB-KW"/>
</dbReference>
<comment type="similarity">
    <text evidence="2 6">Belongs to the class-III pyridoxal-phosphate-dependent aminotransferase family.</text>
</comment>
<reference evidence="7 8" key="1">
    <citation type="submission" date="2019-12" db="EMBL/GenBank/DDBJ databases">
        <title>Isolation and characterization of three novel carbon monoxide-oxidizing members of Halobacteria from salione crusts and soils.</title>
        <authorList>
            <person name="Myers M.R."/>
            <person name="King G.M."/>
        </authorList>
    </citation>
    <scope>NUCLEOTIDE SEQUENCE [LARGE SCALE GENOMIC DNA]</scope>
    <source>
        <strain evidence="7 8">PCN9</strain>
    </source>
</reference>
<dbReference type="Gene3D" id="3.90.1150.10">
    <property type="entry name" value="Aspartate Aminotransferase, domain 1"/>
    <property type="match status" value="1"/>
</dbReference>
<dbReference type="RefSeq" id="WP_159527455.1">
    <property type="nucleotide sequence ID" value="NZ_WUUU01000193.1"/>
</dbReference>
<dbReference type="OrthoDB" id="7184at2157"/>
<evidence type="ECO:0000256" key="1">
    <source>
        <dbReference type="ARBA" id="ARBA00001933"/>
    </source>
</evidence>
<dbReference type="InterPro" id="IPR049704">
    <property type="entry name" value="Aminotrans_3_PPA_site"/>
</dbReference>
<dbReference type="Pfam" id="PF00202">
    <property type="entry name" value="Aminotran_3"/>
    <property type="match status" value="1"/>
</dbReference>
<accession>A0A6B0SR91</accession>
<dbReference type="SUPFAM" id="SSF53383">
    <property type="entry name" value="PLP-dependent transferases"/>
    <property type="match status" value="1"/>
</dbReference>
<dbReference type="Proteomes" id="UP000471521">
    <property type="component" value="Unassembled WGS sequence"/>
</dbReference>
<dbReference type="EMBL" id="WUUU01000193">
    <property type="protein sequence ID" value="MXR22061.1"/>
    <property type="molecule type" value="Genomic_DNA"/>
</dbReference>
<dbReference type="InterPro" id="IPR005814">
    <property type="entry name" value="Aminotrans_3"/>
</dbReference>
<dbReference type="PIRSF" id="PIRSF000521">
    <property type="entry name" value="Transaminase_4ab_Lys_Orn"/>
    <property type="match status" value="1"/>
</dbReference>
<comment type="cofactor">
    <cofactor evidence="1">
        <name>pyridoxal 5'-phosphate</name>
        <dbReference type="ChEBI" id="CHEBI:597326"/>
    </cofactor>
</comment>
<keyword evidence="4 7" id="KW-0808">Transferase</keyword>
<dbReference type="GO" id="GO:0030170">
    <property type="term" value="F:pyridoxal phosphate binding"/>
    <property type="evidence" value="ECO:0007669"/>
    <property type="project" value="InterPro"/>
</dbReference>
<dbReference type="PANTHER" id="PTHR43206">
    <property type="entry name" value="AMINOTRANSFERASE"/>
    <property type="match status" value="1"/>
</dbReference>
<dbReference type="InterPro" id="IPR015424">
    <property type="entry name" value="PyrdxlP-dep_Trfase"/>
</dbReference>
<keyword evidence="8" id="KW-1185">Reference proteome</keyword>
<name>A0A6B0SR91_9EURY</name>
<protein>
    <submittedName>
        <fullName evidence="7">Aminotransferase class III-fold pyridoxal phosphate-dependent enzyme</fullName>
    </submittedName>
</protein>
<evidence type="ECO:0000313" key="8">
    <source>
        <dbReference type="Proteomes" id="UP000471521"/>
    </source>
</evidence>
<evidence type="ECO:0000313" key="7">
    <source>
        <dbReference type="EMBL" id="MXR22061.1"/>
    </source>
</evidence>
<evidence type="ECO:0000256" key="6">
    <source>
        <dbReference type="RuleBase" id="RU003560"/>
    </source>
</evidence>
<dbReference type="Gene3D" id="3.40.640.10">
    <property type="entry name" value="Type I PLP-dependent aspartate aminotransferase-like (Major domain)"/>
    <property type="match status" value="1"/>
</dbReference>
<comment type="caution">
    <text evidence="7">The sequence shown here is derived from an EMBL/GenBank/DDBJ whole genome shotgun (WGS) entry which is preliminary data.</text>
</comment>